<dbReference type="EMBL" id="JAUSUE010000021">
    <property type="protein sequence ID" value="MDQ0204763.1"/>
    <property type="molecule type" value="Genomic_DNA"/>
</dbReference>
<dbReference type="InterPro" id="IPR009501">
    <property type="entry name" value="UCP020269"/>
</dbReference>
<accession>A0ABT9YAU5</accession>
<dbReference type="PANTHER" id="PTHR36179">
    <property type="entry name" value="LUD_DOM DOMAIN-CONTAINING PROTEIN"/>
    <property type="match status" value="1"/>
</dbReference>
<sequence length="213" mass="24052">MNDLIHWHNNTIGQRAAEALNRNNFSAKYFTDRQTAVEYILRLIPRKATVGMGGSSTVMELELWKLLEERGHELFNHNKEGLTAEERNKQRYKQLTCDVFLTGSNAITLTGKIVNRDAFGNRVAAMIFGPKKVIIVAGINKVVRDFKEADERIKMHAAPLNVKRYEMNNPCLTTGECIDCNSPARACNITTILSRRPPLTEIYVIILGESLGF</sequence>
<comment type="caution">
    <text evidence="2">The sequence shown here is derived from an EMBL/GenBank/DDBJ whole genome shotgun (WGS) entry which is preliminary data.</text>
</comment>
<dbReference type="SUPFAM" id="SSF100950">
    <property type="entry name" value="NagB/RpiA/CoA transferase-like"/>
    <property type="match status" value="1"/>
</dbReference>
<name>A0ABT9YAU5_9FIRM</name>
<evidence type="ECO:0000259" key="1">
    <source>
        <dbReference type="Pfam" id="PF02589"/>
    </source>
</evidence>
<dbReference type="RefSeq" id="WP_196605679.1">
    <property type="nucleotide sequence ID" value="NZ_CP116940.1"/>
</dbReference>
<gene>
    <name evidence="2" type="ORF">J2S01_002496</name>
</gene>
<proteinExistence type="predicted"/>
<dbReference type="InterPro" id="IPR037171">
    <property type="entry name" value="NagB/RpiA_transferase-like"/>
</dbReference>
<dbReference type="InterPro" id="IPR003741">
    <property type="entry name" value="LUD_dom"/>
</dbReference>
<dbReference type="PANTHER" id="PTHR36179:SF2">
    <property type="entry name" value="LUD DOMAIN-CONTAINING PROTEIN"/>
    <property type="match status" value="1"/>
</dbReference>
<evidence type="ECO:0000313" key="2">
    <source>
        <dbReference type="EMBL" id="MDQ0204763.1"/>
    </source>
</evidence>
<protein>
    <submittedName>
        <fullName evidence="2">L-lactate utilization protein LutB</fullName>
    </submittedName>
</protein>
<dbReference type="Proteomes" id="UP001239167">
    <property type="component" value="Unassembled WGS sequence"/>
</dbReference>
<organism evidence="2 3">
    <name type="scientific">Pectinatus haikarae</name>
    <dbReference type="NCBI Taxonomy" id="349096"/>
    <lineage>
        <taxon>Bacteria</taxon>
        <taxon>Bacillati</taxon>
        <taxon>Bacillota</taxon>
        <taxon>Negativicutes</taxon>
        <taxon>Selenomonadales</taxon>
        <taxon>Selenomonadaceae</taxon>
        <taxon>Pectinatus</taxon>
    </lineage>
</organism>
<reference evidence="2 3" key="1">
    <citation type="submission" date="2023-07" db="EMBL/GenBank/DDBJ databases">
        <title>Genomic Encyclopedia of Type Strains, Phase IV (KMG-IV): sequencing the most valuable type-strain genomes for metagenomic binning, comparative biology and taxonomic classification.</title>
        <authorList>
            <person name="Goeker M."/>
        </authorList>
    </citation>
    <scope>NUCLEOTIDE SEQUENCE [LARGE SCALE GENOMIC DNA]</scope>
    <source>
        <strain evidence="2 3">DSM 16980</strain>
    </source>
</reference>
<feature type="domain" description="LUD" evidence="1">
    <location>
        <begin position="14"/>
        <end position="207"/>
    </location>
</feature>
<dbReference type="PIRSF" id="PIRSF020269">
    <property type="entry name" value="DUF1121"/>
    <property type="match status" value="1"/>
</dbReference>
<evidence type="ECO:0000313" key="3">
    <source>
        <dbReference type="Proteomes" id="UP001239167"/>
    </source>
</evidence>
<dbReference type="Pfam" id="PF02589">
    <property type="entry name" value="LUD_dom"/>
    <property type="match status" value="1"/>
</dbReference>
<keyword evidence="3" id="KW-1185">Reference proteome</keyword>